<evidence type="ECO:0000313" key="2">
    <source>
        <dbReference type="EMBL" id="ROT41052.1"/>
    </source>
</evidence>
<protein>
    <recommendedName>
        <fullName evidence="4">REJ domain-containing protein</fullName>
    </recommendedName>
</protein>
<reference evidence="2 3" key="1">
    <citation type="journal article" date="2018" name="Mol. Ecol.">
        <title>The obligate alkalophilic soda-lake fungus Sodiomyces alkalinus has shifted to a protein diet.</title>
        <authorList>
            <person name="Grum-Grzhimaylo A.A."/>
            <person name="Falkoski D.L."/>
            <person name="van den Heuvel J."/>
            <person name="Valero-Jimenez C.A."/>
            <person name="Min B."/>
            <person name="Choi I.G."/>
            <person name="Lipzen A."/>
            <person name="Daum C.G."/>
            <person name="Aanen D.K."/>
            <person name="Tsang A."/>
            <person name="Henrissat B."/>
            <person name="Bilanenko E.N."/>
            <person name="de Vries R.P."/>
            <person name="van Kan J.A.L."/>
            <person name="Grigoriev I.V."/>
            <person name="Debets A.J.M."/>
        </authorList>
    </citation>
    <scope>NUCLEOTIDE SEQUENCE [LARGE SCALE GENOMIC DNA]</scope>
    <source>
        <strain evidence="2 3">F11</strain>
    </source>
</reference>
<dbReference type="Proteomes" id="UP000272025">
    <property type="component" value="Unassembled WGS sequence"/>
</dbReference>
<dbReference type="RefSeq" id="XP_028468858.1">
    <property type="nucleotide sequence ID" value="XM_028606547.1"/>
</dbReference>
<organism evidence="2 3">
    <name type="scientific">Sodiomyces alkalinus (strain CBS 110278 / VKM F-3762 / F11)</name>
    <name type="common">Alkaliphilic filamentous fungus</name>
    <dbReference type="NCBI Taxonomy" id="1314773"/>
    <lineage>
        <taxon>Eukaryota</taxon>
        <taxon>Fungi</taxon>
        <taxon>Dikarya</taxon>
        <taxon>Ascomycota</taxon>
        <taxon>Pezizomycotina</taxon>
        <taxon>Sordariomycetes</taxon>
        <taxon>Hypocreomycetidae</taxon>
        <taxon>Glomerellales</taxon>
        <taxon>Plectosphaerellaceae</taxon>
        <taxon>Sodiomyces</taxon>
    </lineage>
</organism>
<accession>A0A3N2Q2U2</accession>
<feature type="chain" id="PRO_5018320523" description="REJ domain-containing protein" evidence="1">
    <location>
        <begin position="21"/>
        <end position="165"/>
    </location>
</feature>
<dbReference type="GeneID" id="39575025"/>
<keyword evidence="3" id="KW-1185">Reference proteome</keyword>
<sequence length="165" mass="18427">MRTHLSLLFFTLDFLPPSFPSPPLLDPPPVPSPPPTPEPDLVPGPAPCLALSSLFTFRLSSLFCRLSALSRFSSSRRSLHVGQSDSSSVPALSTRWAHCTQTPSFLLLFLWASGQRFMTVVVVLQVSQCRALFLHIFSFSFSFPLVVLSGLRSEYQFVVCFWYGR</sequence>
<name>A0A3N2Q2U2_SODAK</name>
<gene>
    <name evidence="2" type="ORF">SODALDRAFT_110576</name>
</gene>
<evidence type="ECO:0000256" key="1">
    <source>
        <dbReference type="SAM" id="SignalP"/>
    </source>
</evidence>
<keyword evidence="1" id="KW-0732">Signal</keyword>
<feature type="signal peptide" evidence="1">
    <location>
        <begin position="1"/>
        <end position="20"/>
    </location>
</feature>
<evidence type="ECO:0000313" key="3">
    <source>
        <dbReference type="Proteomes" id="UP000272025"/>
    </source>
</evidence>
<dbReference type="AlphaFoldDB" id="A0A3N2Q2U2"/>
<dbReference type="EMBL" id="ML119052">
    <property type="protein sequence ID" value="ROT41052.1"/>
    <property type="molecule type" value="Genomic_DNA"/>
</dbReference>
<evidence type="ECO:0008006" key="4">
    <source>
        <dbReference type="Google" id="ProtNLM"/>
    </source>
</evidence>
<proteinExistence type="predicted"/>